<dbReference type="PANTHER" id="PTHR30154">
    <property type="entry name" value="LEUCINE-RESPONSIVE REGULATORY PROTEIN"/>
    <property type="match status" value="1"/>
</dbReference>
<evidence type="ECO:0000256" key="1">
    <source>
        <dbReference type="ARBA" id="ARBA00023015"/>
    </source>
</evidence>
<reference evidence="5 6" key="1">
    <citation type="journal article" date="2015" name="Genome Announc.">
        <title>Genome Sequence of 'Candidatus Thioglobus singularis' Strain PS1, a Mixotroph from the SUP05 Clade of Marine Gammaproteobacteria.</title>
        <authorList>
            <person name="Marshall K.T."/>
            <person name="Morris R.M."/>
        </authorList>
    </citation>
    <scope>NUCLEOTIDE SEQUENCE [LARGE SCALE GENOMIC DNA]</scope>
    <source>
        <strain evidence="5 6">PS1</strain>
    </source>
</reference>
<keyword evidence="2" id="KW-0238">DNA-binding</keyword>
<dbReference type="Gene3D" id="3.30.70.920">
    <property type="match status" value="1"/>
</dbReference>
<dbReference type="InterPro" id="IPR019887">
    <property type="entry name" value="Tscrpt_reg_AsnC/Lrp_C"/>
</dbReference>
<dbReference type="OrthoDB" id="166264at2"/>
<evidence type="ECO:0000313" key="6">
    <source>
        <dbReference type="Proteomes" id="UP000068905"/>
    </source>
</evidence>
<dbReference type="InterPro" id="IPR036388">
    <property type="entry name" value="WH-like_DNA-bd_sf"/>
</dbReference>
<dbReference type="RefSeq" id="WP_020023846.1">
    <property type="nucleotide sequence ID" value="NZ_CP006911.1"/>
</dbReference>
<dbReference type="InterPro" id="IPR011008">
    <property type="entry name" value="Dimeric_a/b-barrel"/>
</dbReference>
<dbReference type="InterPro" id="IPR011991">
    <property type="entry name" value="ArsR-like_HTH"/>
</dbReference>
<feature type="domain" description="HTH asnC-type" evidence="4">
    <location>
        <begin position="1"/>
        <end position="62"/>
    </location>
</feature>
<dbReference type="InterPro" id="IPR019885">
    <property type="entry name" value="Tscrpt_reg_HTH_AsnC-type_CS"/>
</dbReference>
<accession>A0A0M4M3X8</accession>
<dbReference type="PROSITE" id="PS50956">
    <property type="entry name" value="HTH_ASNC_2"/>
    <property type="match status" value="1"/>
</dbReference>
<dbReference type="InterPro" id="IPR000485">
    <property type="entry name" value="AsnC-type_HTH_dom"/>
</dbReference>
<protein>
    <submittedName>
        <fullName evidence="5">Transcriptional regulator</fullName>
    </submittedName>
</protein>
<dbReference type="PRINTS" id="PR00033">
    <property type="entry name" value="HTHASNC"/>
</dbReference>
<proteinExistence type="predicted"/>
<dbReference type="SUPFAM" id="SSF54909">
    <property type="entry name" value="Dimeric alpha+beta barrel"/>
    <property type="match status" value="1"/>
</dbReference>
<dbReference type="GO" id="GO:0043200">
    <property type="term" value="P:response to amino acid"/>
    <property type="evidence" value="ECO:0007669"/>
    <property type="project" value="TreeGrafter"/>
</dbReference>
<dbReference type="AlphaFoldDB" id="A0A0M4M3X8"/>
<dbReference type="CDD" id="cd00090">
    <property type="entry name" value="HTH_ARSR"/>
    <property type="match status" value="1"/>
</dbReference>
<evidence type="ECO:0000313" key="5">
    <source>
        <dbReference type="EMBL" id="ALE02504.1"/>
    </source>
</evidence>
<dbReference type="KEGG" id="tsn:W908_08200"/>
<dbReference type="GO" id="GO:0005829">
    <property type="term" value="C:cytosol"/>
    <property type="evidence" value="ECO:0007669"/>
    <property type="project" value="TreeGrafter"/>
</dbReference>
<dbReference type="GO" id="GO:0006355">
    <property type="term" value="P:regulation of DNA-templated transcription"/>
    <property type="evidence" value="ECO:0007669"/>
    <property type="project" value="UniProtKB-ARBA"/>
</dbReference>
<dbReference type="PROSITE" id="PS00519">
    <property type="entry name" value="HTH_ASNC_1"/>
    <property type="match status" value="1"/>
</dbReference>
<dbReference type="PANTHER" id="PTHR30154:SF34">
    <property type="entry name" value="TRANSCRIPTIONAL REGULATOR AZLB"/>
    <property type="match status" value="1"/>
</dbReference>
<dbReference type="Gene3D" id="1.10.10.10">
    <property type="entry name" value="Winged helix-like DNA-binding domain superfamily/Winged helix DNA-binding domain"/>
    <property type="match status" value="1"/>
</dbReference>
<dbReference type="Pfam" id="PF13412">
    <property type="entry name" value="HTH_24"/>
    <property type="match status" value="1"/>
</dbReference>
<keyword evidence="3" id="KW-0804">Transcription</keyword>
<keyword evidence="1" id="KW-0805">Transcription regulation</keyword>
<keyword evidence="6" id="KW-1185">Reference proteome</keyword>
<evidence type="ECO:0000259" key="4">
    <source>
        <dbReference type="PROSITE" id="PS50956"/>
    </source>
</evidence>
<dbReference type="Proteomes" id="UP000068905">
    <property type="component" value="Chromosome"/>
</dbReference>
<dbReference type="PATRIC" id="fig|1125411.7.peg.1613"/>
<dbReference type="STRING" id="1125411.W908_08200"/>
<dbReference type="SUPFAM" id="SSF46785">
    <property type="entry name" value="Winged helix' DNA-binding domain"/>
    <property type="match status" value="1"/>
</dbReference>
<dbReference type="Pfam" id="PF01037">
    <property type="entry name" value="AsnC_trans_reg"/>
    <property type="match status" value="1"/>
</dbReference>
<dbReference type="GO" id="GO:0043565">
    <property type="term" value="F:sequence-specific DNA binding"/>
    <property type="evidence" value="ECO:0007669"/>
    <property type="project" value="InterPro"/>
</dbReference>
<dbReference type="EMBL" id="CP006911">
    <property type="protein sequence ID" value="ALE02504.1"/>
    <property type="molecule type" value="Genomic_DNA"/>
</dbReference>
<gene>
    <name evidence="5" type="ORF">W908_08200</name>
</gene>
<organism evidence="5 6">
    <name type="scientific">Candidatus Pseudothioglobus singularis PS1</name>
    <dbReference type="NCBI Taxonomy" id="1125411"/>
    <lineage>
        <taxon>Bacteria</taxon>
        <taxon>Pseudomonadati</taxon>
        <taxon>Pseudomonadota</taxon>
        <taxon>Gammaproteobacteria</taxon>
        <taxon>Candidatus Pseudothioglobaceae</taxon>
        <taxon>Candidatus Pseudothioglobus</taxon>
    </lineage>
</organism>
<sequence>MDSKDLHILSILQKNGRIPISELAIKLNMSDTPCLRRVKKLENSGVISGYSANLSADSLGFNAIVYVFVRLTENSNDNADMFEGAVKDFPEVLECSVISGSHDYLLKIISNDLLSYESFIKQSFGNLRCVSSIESTVVLKQTFSRQQLPLIKTEKKMSFF</sequence>
<evidence type="ECO:0000256" key="3">
    <source>
        <dbReference type="ARBA" id="ARBA00023163"/>
    </source>
</evidence>
<dbReference type="InterPro" id="IPR019888">
    <property type="entry name" value="Tscrpt_reg_AsnC-like"/>
</dbReference>
<evidence type="ECO:0000256" key="2">
    <source>
        <dbReference type="ARBA" id="ARBA00023125"/>
    </source>
</evidence>
<name>A0A0M4M3X8_9GAMM</name>
<dbReference type="InterPro" id="IPR036390">
    <property type="entry name" value="WH_DNA-bd_sf"/>
</dbReference>
<dbReference type="SMART" id="SM00344">
    <property type="entry name" value="HTH_ASNC"/>
    <property type="match status" value="1"/>
</dbReference>